<accession>A0ABX6A1N1</accession>
<sequence length="804" mass="87064">MVLHLPLLMKDHVRGKRSAVTCALKCDNQCAKPACNTSNNSYLGDIVSAAISRRSLLGGAAASALVIAAGGTQGMGQAAFAADPSAPNPTIGSAPEAPNGSKLRFTPIAPVNKDVDEFNVPEGYRWAPVIKWGDPLFDDSPEFDWNNQSVEAQIKQFGYNNDYTEIQEIPGSDGLRAVMFVNHEYTNANIMFPEDMPKHDQVAITMAAQGLTVVELERKDRKSPYTYVKGGKLNRRFLPDTEYELTGPAAGSEFVITKEDPEGRTILGTFANCSGGLTPWGTLLSGEENFHGYFRANENIQSNARLGIDSKESVYGFEGNDPRFNATEDGYENEVNRFGYVIEIDPWDPTSTPKKHSALGRFKHEGANVIIAENGHAVVYSGDDERFEYMYKFVSKKKYVEGDRAHNMKLLTEGDLYVARFTGNSPAAEIDGSGKTPADGQFDGTGEWLPLILDGKSQVEGMTVEEIAVNTRTAADKVGPTKMDRPEDVEPSHHSRKVYAALTNNSKRESNQVDEANPRAKNRDGQVLELDELGDQTSTEFAWNLLLVAGDPNGGDQTFYGNVDPKSVSPISCPDNLAFDSVGNLWISTDGAPSGIGYNDGLFRVTLEGDMRGNVEQFLSVPREAETCGPIVRDEDYSAFVSVQHPGEDGKFSEQHSFFPEYNQTGPRPTVVQVLAMWDEAEEPKPEPKPEEPKPKPEPKPEEPKPEEPKPEEPSAQPAPGKDPSDAAAPVAPAPKKPEKKKPVKKVKKDAENNRGPLPRTGFEAAPVAAGAAALLAAGGMMAAKSAKDAGPATEAEGDGQADA</sequence>
<dbReference type="RefSeq" id="WP_150332502.1">
    <property type="nucleotide sequence ID" value="NZ_CP044108.1"/>
</dbReference>
<evidence type="ECO:0000256" key="1">
    <source>
        <dbReference type="SAM" id="MobiDB-lite"/>
    </source>
</evidence>
<dbReference type="InterPro" id="IPR006311">
    <property type="entry name" value="TAT_signal"/>
</dbReference>
<dbReference type="EMBL" id="CP044108">
    <property type="protein sequence ID" value="QEU11061.1"/>
    <property type="molecule type" value="Genomic_DNA"/>
</dbReference>
<evidence type="ECO:0000313" key="3">
    <source>
        <dbReference type="Proteomes" id="UP000323865"/>
    </source>
</evidence>
<dbReference type="PANTHER" id="PTHR35399:SF2">
    <property type="entry name" value="DUF839 DOMAIN-CONTAINING PROTEIN"/>
    <property type="match status" value="1"/>
</dbReference>
<organism evidence="2 3">
    <name type="scientific">Dermabacter vaginalis</name>
    <dbReference type="NCBI Taxonomy" id="1630135"/>
    <lineage>
        <taxon>Bacteria</taxon>
        <taxon>Bacillati</taxon>
        <taxon>Actinomycetota</taxon>
        <taxon>Actinomycetes</taxon>
        <taxon>Micrococcales</taxon>
        <taxon>Dermabacteraceae</taxon>
        <taxon>Dermabacter</taxon>
    </lineage>
</organism>
<feature type="compositionally biased region" description="Low complexity" evidence="1">
    <location>
        <begin position="781"/>
        <end position="791"/>
    </location>
</feature>
<feature type="compositionally biased region" description="Basic residues" evidence="1">
    <location>
        <begin position="738"/>
        <end position="748"/>
    </location>
</feature>
<gene>
    <name evidence="2" type="ORF">FOB48_01235</name>
</gene>
<dbReference type="Pfam" id="PF05787">
    <property type="entry name" value="PhoX"/>
    <property type="match status" value="1"/>
</dbReference>
<feature type="region of interest" description="Disordered" evidence="1">
    <location>
        <begin position="502"/>
        <end position="525"/>
    </location>
</feature>
<proteinExistence type="predicted"/>
<dbReference type="PANTHER" id="PTHR35399">
    <property type="entry name" value="SLR8030 PROTEIN"/>
    <property type="match status" value="1"/>
</dbReference>
<reference evidence="2 3" key="1">
    <citation type="submission" date="2019-09" db="EMBL/GenBank/DDBJ databases">
        <title>FDA dAtabase for Regulatory Grade micrObial Sequences (FDA-ARGOS): Supporting development and validation of Infectious Disease Dx tests.</title>
        <authorList>
            <person name="Sciortino C."/>
            <person name="Tallon L."/>
            <person name="Sadzewicz L."/>
            <person name="Vavikolanu K."/>
            <person name="Mehta A."/>
            <person name="Aluvathingal J."/>
            <person name="Nadendla S."/>
            <person name="Nandy P."/>
            <person name="Geyer C."/>
            <person name="Yan Y."/>
            <person name="Sichtig H."/>
        </authorList>
    </citation>
    <scope>NUCLEOTIDE SEQUENCE [LARGE SCALE GENOMIC DNA]</scope>
    <source>
        <strain evidence="2 3">FDAARGOS_640</strain>
    </source>
</reference>
<name>A0ABX6A1N1_9MICO</name>
<feature type="compositionally biased region" description="Basic and acidic residues" evidence="1">
    <location>
        <begin position="506"/>
        <end position="525"/>
    </location>
</feature>
<dbReference type="PROSITE" id="PS51318">
    <property type="entry name" value="TAT"/>
    <property type="match status" value="1"/>
</dbReference>
<dbReference type="InterPro" id="IPR008557">
    <property type="entry name" value="PhoX"/>
</dbReference>
<protein>
    <submittedName>
        <fullName evidence="2">PhoX family protein</fullName>
    </submittedName>
</protein>
<feature type="region of interest" description="Disordered" evidence="1">
    <location>
        <begin position="682"/>
        <end position="766"/>
    </location>
</feature>
<dbReference type="Proteomes" id="UP000323865">
    <property type="component" value="Chromosome"/>
</dbReference>
<evidence type="ECO:0000313" key="2">
    <source>
        <dbReference type="EMBL" id="QEU11061.1"/>
    </source>
</evidence>
<keyword evidence="3" id="KW-1185">Reference proteome</keyword>
<feature type="compositionally biased region" description="Basic and acidic residues" evidence="1">
    <location>
        <begin position="683"/>
        <end position="713"/>
    </location>
</feature>
<feature type="region of interest" description="Disordered" evidence="1">
    <location>
        <begin position="781"/>
        <end position="804"/>
    </location>
</feature>
<dbReference type="SUPFAM" id="SSF101898">
    <property type="entry name" value="NHL repeat"/>
    <property type="match status" value="1"/>
</dbReference>